<proteinExistence type="predicted"/>
<dbReference type="InterPro" id="IPR007074">
    <property type="entry name" value="LicD/FKTN/FKRP_NTP_transf"/>
</dbReference>
<dbReference type="AlphaFoldDB" id="A0A9D1KYL3"/>
<evidence type="ECO:0000313" key="2">
    <source>
        <dbReference type="EMBL" id="HIU12628.1"/>
    </source>
</evidence>
<dbReference type="GO" id="GO:0009100">
    <property type="term" value="P:glycoprotein metabolic process"/>
    <property type="evidence" value="ECO:0007669"/>
    <property type="project" value="UniProtKB-ARBA"/>
</dbReference>
<accession>A0A9D1KYL3</accession>
<sequence length="279" mass="33430">MKQHQWEAYESISLPAIQHIMTDMMKDLHAFLEENEIPYCLAYGSLLGAIRHDGFIPWDDDMDIFMMRKDYLRFEALAKTKLPKRFFLQTPLSDRHFRLLHVPYKVRDQHSTLLEEPDRFYHQGAFIDIFVLDDVVDEDNLNRALKRCSMLSSLKMRIDASQLKGVKKYLRIALQLLFKPIPAAWIYRYNRKRADRLKKDEKSAYVQVGIEHMERLRMRRSDLFPLQLHTFEDTQFYVPHHSDTILKQIYGDYMQLPDPKDRVPHAKFYLDKAVFEWKS</sequence>
<dbReference type="InterPro" id="IPR052942">
    <property type="entry name" value="LPS_cholinephosphotransferase"/>
</dbReference>
<reference evidence="2" key="2">
    <citation type="journal article" date="2021" name="PeerJ">
        <title>Extensive microbial diversity within the chicken gut microbiome revealed by metagenomics and culture.</title>
        <authorList>
            <person name="Gilroy R."/>
            <person name="Ravi A."/>
            <person name="Getino M."/>
            <person name="Pursley I."/>
            <person name="Horton D.L."/>
            <person name="Alikhan N.F."/>
            <person name="Baker D."/>
            <person name="Gharbi K."/>
            <person name="Hall N."/>
            <person name="Watson M."/>
            <person name="Adriaenssens E.M."/>
            <person name="Foster-Nyarko E."/>
            <person name="Jarju S."/>
            <person name="Secka A."/>
            <person name="Antonio M."/>
            <person name="Oren A."/>
            <person name="Chaudhuri R.R."/>
            <person name="La Ragione R."/>
            <person name="Hildebrand F."/>
            <person name="Pallen M.J."/>
        </authorList>
    </citation>
    <scope>NUCLEOTIDE SEQUENCE</scope>
    <source>
        <strain evidence="2">CHK195-11698</strain>
    </source>
</reference>
<dbReference type="EMBL" id="DVMJ01000007">
    <property type="protein sequence ID" value="HIU12628.1"/>
    <property type="molecule type" value="Genomic_DNA"/>
</dbReference>
<name>A0A9D1KYL3_9FIRM</name>
<dbReference type="PANTHER" id="PTHR43404:SF2">
    <property type="entry name" value="LIPOPOLYSACCHARIDE CHOLINEPHOSPHOTRANSFERASE LICD"/>
    <property type="match status" value="1"/>
</dbReference>
<gene>
    <name evidence="2" type="ORF">IAD15_00935</name>
</gene>
<dbReference type="PANTHER" id="PTHR43404">
    <property type="entry name" value="LIPOPOLYSACCHARIDE CHOLINEPHOSPHOTRANSFERASE LICD"/>
    <property type="match status" value="1"/>
</dbReference>
<organism evidence="2 3">
    <name type="scientific">Candidatus Fimiplasma intestinipullorum</name>
    <dbReference type="NCBI Taxonomy" id="2840825"/>
    <lineage>
        <taxon>Bacteria</taxon>
        <taxon>Bacillati</taxon>
        <taxon>Bacillota</taxon>
        <taxon>Clostridia</taxon>
        <taxon>Eubacteriales</taxon>
        <taxon>Candidatus Fimiplasma</taxon>
    </lineage>
</organism>
<reference evidence="2" key="1">
    <citation type="submission" date="2020-10" db="EMBL/GenBank/DDBJ databases">
        <authorList>
            <person name="Gilroy R."/>
        </authorList>
    </citation>
    <scope>NUCLEOTIDE SEQUENCE</scope>
    <source>
        <strain evidence="2">CHK195-11698</strain>
    </source>
</reference>
<protein>
    <submittedName>
        <fullName evidence="2">LicD family protein</fullName>
    </submittedName>
</protein>
<comment type="caution">
    <text evidence="2">The sequence shown here is derived from an EMBL/GenBank/DDBJ whole genome shotgun (WGS) entry which is preliminary data.</text>
</comment>
<dbReference type="Proteomes" id="UP000824175">
    <property type="component" value="Unassembled WGS sequence"/>
</dbReference>
<feature type="domain" description="LicD/FKTN/FKRP nucleotidyltransferase" evidence="1">
    <location>
        <begin position="33"/>
        <end position="251"/>
    </location>
</feature>
<evidence type="ECO:0000313" key="3">
    <source>
        <dbReference type="Proteomes" id="UP000824175"/>
    </source>
</evidence>
<evidence type="ECO:0000259" key="1">
    <source>
        <dbReference type="Pfam" id="PF04991"/>
    </source>
</evidence>
<dbReference type="Pfam" id="PF04991">
    <property type="entry name" value="LicD"/>
    <property type="match status" value="1"/>
</dbReference>